<gene>
    <name evidence="2" type="ORF">D1869_09480</name>
    <name evidence="1" type="ORF">HNQ62_001350</name>
</gene>
<dbReference type="SUPFAM" id="SSF51713">
    <property type="entry name" value="tRNA-guanine transglycosylase"/>
    <property type="match status" value="1"/>
</dbReference>
<dbReference type="RefSeq" id="WP_156014884.1">
    <property type="nucleotide sequence ID" value="NZ_CP045484.1"/>
</dbReference>
<dbReference type="InterPro" id="IPR036511">
    <property type="entry name" value="TGT-like_sf"/>
</dbReference>
<dbReference type="KEGG" id="soh:D1869_09480"/>
<dbReference type="GeneID" id="42801474"/>
<protein>
    <submittedName>
        <fullName evidence="2">Uncharacterized protein</fullName>
    </submittedName>
</protein>
<dbReference type="Proteomes" id="UP000427373">
    <property type="component" value="Chromosome"/>
</dbReference>
<organism evidence="2 3">
    <name type="scientific">Sulfurisphaera ohwakuensis</name>
    <dbReference type="NCBI Taxonomy" id="69656"/>
    <lineage>
        <taxon>Archaea</taxon>
        <taxon>Thermoproteota</taxon>
        <taxon>Thermoprotei</taxon>
        <taxon>Sulfolobales</taxon>
        <taxon>Sulfolobaceae</taxon>
        <taxon>Sulfurisphaera</taxon>
    </lineage>
</organism>
<keyword evidence="3" id="KW-1185">Reference proteome</keyword>
<accession>A0A650CHW1</accession>
<dbReference type="GO" id="GO:0006400">
    <property type="term" value="P:tRNA modification"/>
    <property type="evidence" value="ECO:0007669"/>
    <property type="project" value="InterPro"/>
</dbReference>
<dbReference type="OrthoDB" id="6871at2157"/>
<reference evidence="2 3" key="1">
    <citation type="submission" date="2019-10" db="EMBL/GenBank/DDBJ databases">
        <title>Genome Sequences from Six Type Strain Members of the Archaeal Family Sulfolobaceae: Acidianus ambivalens, Acidianus infernus, Metallosphaera prunae, Stygiolobus azoricus, Sulfolobus metallicus, and Sulfurisphaera ohwakuensis.</title>
        <authorList>
            <person name="Counts J.A."/>
            <person name="Kelly R.M."/>
        </authorList>
    </citation>
    <scope>NUCLEOTIDE SEQUENCE [LARGE SCALE GENOMIC DNA]</scope>
    <source>
        <strain evidence="2 3">TA-1</strain>
    </source>
</reference>
<sequence>MEIFLGVQDLKVPVWEFHTPVMINQLRWDSVLWNNKTWVDSGGYQIMKKGIPLSPEMLEKKYRTLTADAYINLDIPSFPCERVDERNFKHFEYLYEKEINVIPVVHGYNVEDIDKAIDFYSQYVDVIAFGGIVPPSLKGGRKIVIYLYHYVRKSVKKIHVLGAGSPYMRKIFFNADSVDTATYRVKGANGLVIIPGKGERYVGERKISWNAKRATEEEIDNLLSFLEKTGYPYDIDLRDWVNRSMINAWIMLHSSYESETWEIKLSKEVDRISKGEIREKINEMCKLLNLNKGSIGV</sequence>
<dbReference type="AlphaFoldDB" id="A0A650CHW1"/>
<reference evidence="1 4" key="2">
    <citation type="submission" date="2020-08" db="EMBL/GenBank/DDBJ databases">
        <title>Genomic Encyclopedia of Type Strains, Phase IV (KMG-IV): sequencing the most valuable type-strain genomes for metagenomic binning, comparative biology and taxonomic classification.</title>
        <authorList>
            <person name="Goeker M."/>
        </authorList>
    </citation>
    <scope>NUCLEOTIDE SEQUENCE [LARGE SCALE GENOMIC DNA]</scope>
    <source>
        <strain evidence="1 4">DSM 12421</strain>
    </source>
</reference>
<evidence type="ECO:0000313" key="4">
    <source>
        <dbReference type="Proteomes" id="UP000582213"/>
    </source>
</evidence>
<name>A0A650CHW1_SULOH</name>
<evidence type="ECO:0000313" key="1">
    <source>
        <dbReference type="EMBL" id="MBB5253581.1"/>
    </source>
</evidence>
<dbReference type="Proteomes" id="UP000582213">
    <property type="component" value="Unassembled WGS sequence"/>
</dbReference>
<evidence type="ECO:0000313" key="2">
    <source>
        <dbReference type="EMBL" id="QGR17400.1"/>
    </source>
</evidence>
<evidence type="ECO:0000313" key="3">
    <source>
        <dbReference type="Proteomes" id="UP000427373"/>
    </source>
</evidence>
<dbReference type="EMBL" id="CP045484">
    <property type="protein sequence ID" value="QGR17400.1"/>
    <property type="molecule type" value="Genomic_DNA"/>
</dbReference>
<dbReference type="EMBL" id="JACHFY010000005">
    <property type="protein sequence ID" value="MBB5253581.1"/>
    <property type="molecule type" value="Genomic_DNA"/>
</dbReference>
<proteinExistence type="predicted"/>
<dbReference type="Gene3D" id="3.20.20.105">
    <property type="entry name" value="Queuine tRNA-ribosyltransferase-like"/>
    <property type="match status" value="1"/>
</dbReference>